<evidence type="ECO:0000313" key="2">
    <source>
        <dbReference type="Proteomes" id="UP000007564"/>
    </source>
</evidence>
<name>A0A0C6P5C4_BORBO</name>
<dbReference type="AlphaFoldDB" id="A0A0C6P5C4"/>
<sequence>MSARLGTLALLLLAALALYGMQRSTPRYLDLTGPIVERGAMGEAVRTRQFDATVQRVQFARQLRYRSLGRERVRETAGVWAVVWVRLAALDASTQVGEAAWLGPDALTYRHTDRLGLAPGVPPYMLDPGLPRTVRLVFEIRPDQARGATLLLSERYSPRLDSQARIALDDVPVAADGRPETVASHDLDQDATP</sequence>
<dbReference type="HOGENOM" id="CLU_119540_0_0_4"/>
<dbReference type="EMBL" id="HE965806">
    <property type="protein sequence ID" value="CCJ53770.1"/>
    <property type="molecule type" value="Genomic_DNA"/>
</dbReference>
<dbReference type="OrthoDB" id="5998093at2"/>
<accession>A0A0C6P5C4</accession>
<proteinExistence type="predicted"/>
<dbReference type="RefSeq" id="WP_015064199.1">
    <property type="nucleotide sequence ID" value="NC_019382.1"/>
</dbReference>
<dbReference type="Proteomes" id="UP000007564">
    <property type="component" value="Chromosome"/>
</dbReference>
<protein>
    <submittedName>
        <fullName evidence="1">Putative exported protein</fullName>
    </submittedName>
</protein>
<evidence type="ECO:0000313" key="1">
    <source>
        <dbReference type="EMBL" id="CCJ53770.1"/>
    </source>
</evidence>
<gene>
    <name evidence="1" type="ORF">BN112_1853</name>
</gene>
<reference evidence="1 2" key="1">
    <citation type="journal article" date="2012" name="BMC Genomics">
        <title>Comparative genomics of the classical Bordetella subspecies: the evolution and exchange of virulence-associated diversity amongst closely related pathogens.</title>
        <authorList>
            <person name="Park J."/>
            <person name="Zhang Y."/>
            <person name="Buboltz A.M."/>
            <person name="Zhang X."/>
            <person name="Schuster S.C."/>
            <person name="Ahuja U."/>
            <person name="Liu M."/>
            <person name="Miller J.F."/>
            <person name="Sebaihia M."/>
            <person name="Bentley S.D."/>
            <person name="Parkhill J."/>
            <person name="Harvill E.T."/>
        </authorList>
    </citation>
    <scope>NUCLEOTIDE SEQUENCE [LARGE SCALE GENOMIC DNA]</scope>
    <source>
        <strain evidence="1 2">253</strain>
    </source>
</reference>
<organism evidence="1 2">
    <name type="scientific">Bordetella bronchiseptica 253</name>
    <dbReference type="NCBI Taxonomy" id="568707"/>
    <lineage>
        <taxon>Bacteria</taxon>
        <taxon>Pseudomonadati</taxon>
        <taxon>Pseudomonadota</taxon>
        <taxon>Betaproteobacteria</taxon>
        <taxon>Burkholderiales</taxon>
        <taxon>Alcaligenaceae</taxon>
        <taxon>Bordetella</taxon>
    </lineage>
</organism>
<dbReference type="KEGG" id="bbh:BN112_1853"/>